<evidence type="ECO:0000313" key="2">
    <source>
        <dbReference type="Proteomes" id="UP000024635"/>
    </source>
</evidence>
<keyword evidence="2" id="KW-1185">Reference proteome</keyword>
<organism evidence="1 2">
    <name type="scientific">Ancylostoma ceylanicum</name>
    <dbReference type="NCBI Taxonomy" id="53326"/>
    <lineage>
        <taxon>Eukaryota</taxon>
        <taxon>Metazoa</taxon>
        <taxon>Ecdysozoa</taxon>
        <taxon>Nematoda</taxon>
        <taxon>Chromadorea</taxon>
        <taxon>Rhabditida</taxon>
        <taxon>Rhabditina</taxon>
        <taxon>Rhabditomorpha</taxon>
        <taxon>Strongyloidea</taxon>
        <taxon>Ancylostomatidae</taxon>
        <taxon>Ancylostomatinae</taxon>
        <taxon>Ancylostoma</taxon>
    </lineage>
</organism>
<dbReference type="EMBL" id="JARK01001365">
    <property type="protein sequence ID" value="EYC17849.1"/>
    <property type="molecule type" value="Genomic_DNA"/>
</dbReference>
<evidence type="ECO:0000313" key="1">
    <source>
        <dbReference type="EMBL" id="EYC17849.1"/>
    </source>
</evidence>
<dbReference type="Proteomes" id="UP000024635">
    <property type="component" value="Unassembled WGS sequence"/>
</dbReference>
<gene>
    <name evidence="1" type="primary">Acey_s0029.g1909</name>
    <name evidence="1" type="ORF">Y032_0029g1909</name>
</gene>
<accession>A0A016UR08</accession>
<reference evidence="2" key="1">
    <citation type="journal article" date="2015" name="Nat. Genet.">
        <title>The genome and transcriptome of the zoonotic hookworm Ancylostoma ceylanicum identify infection-specific gene families.</title>
        <authorList>
            <person name="Schwarz E.M."/>
            <person name="Hu Y."/>
            <person name="Antoshechkin I."/>
            <person name="Miller M.M."/>
            <person name="Sternberg P.W."/>
            <person name="Aroian R.V."/>
        </authorList>
    </citation>
    <scope>NUCLEOTIDE SEQUENCE</scope>
    <source>
        <strain evidence="2">HY135</strain>
    </source>
</reference>
<comment type="caution">
    <text evidence="1">The sequence shown here is derived from an EMBL/GenBank/DDBJ whole genome shotgun (WGS) entry which is preliminary data.</text>
</comment>
<name>A0A016UR08_9BILA</name>
<proteinExistence type="predicted"/>
<sequence length="72" mass="8699">MQHLINTLHNSTDQFYIFLIACFFVRSRMETFYKLFRLGQILTFVNVFFSRNGHESEKHFLIQKENTQFSST</sequence>
<dbReference type="AlphaFoldDB" id="A0A016UR08"/>
<protein>
    <submittedName>
        <fullName evidence="1">Uncharacterized protein</fullName>
    </submittedName>
</protein>